<dbReference type="Proteomes" id="UP000789738">
    <property type="component" value="Unassembled WGS sequence"/>
</dbReference>
<evidence type="ECO:0000256" key="1">
    <source>
        <dbReference type="ARBA" id="ARBA00022801"/>
    </source>
</evidence>
<name>A0A650M8Q3_9CLOT</name>
<dbReference type="Pfam" id="PF07859">
    <property type="entry name" value="Abhydrolase_3"/>
    <property type="match status" value="1"/>
</dbReference>
<dbReference type="PANTHER" id="PTHR48081:SF8">
    <property type="entry name" value="ALPHA_BETA HYDROLASE FOLD-3 DOMAIN-CONTAINING PROTEIN-RELATED"/>
    <property type="match status" value="1"/>
</dbReference>
<dbReference type="RefSeq" id="WP_159115875.1">
    <property type="nucleotide sequence ID" value="NZ_CAKJVE010000004.1"/>
</dbReference>
<dbReference type="EMBL" id="UWJD01000001">
    <property type="protein sequence ID" value="VCT83618.1"/>
    <property type="molecule type" value="Genomic_DNA"/>
</dbReference>
<sequence>MDRENLINLINQMRQNSIERYKNNIVTGKEIYIPSSQGKTRALIHLSSDLNAPVYFNIHGGGFVMGCPENEDHFCQRLYEQTNMTIINIDYVLAPEHTFPEDKEEVYSVIKYVVEHADMFHANPKLMVIGGHSAGANIAAAVCMMANNSNEFQFVSEILDYPPLDIFTSPYDKFYAEGAINPQIASAFDKAYRSEEDAKNPLCSPVFATNEQLIGLPPALIITCEIDSLREEAEEYAKKLMQAGVEVTGKRFYDVAHGFTMGHDKKAIEAQQYIIDYIKYKLNLH</sequence>
<evidence type="ECO:0000259" key="2">
    <source>
        <dbReference type="Pfam" id="PF07859"/>
    </source>
</evidence>
<dbReference type="EC" id="3.1.1.1" evidence="4"/>
<evidence type="ECO:0000313" key="5">
    <source>
        <dbReference type="Proteomes" id="UP000431451"/>
    </source>
</evidence>
<dbReference type="Gene3D" id="3.40.50.1820">
    <property type="entry name" value="alpha/beta hydrolase"/>
    <property type="match status" value="1"/>
</dbReference>
<dbReference type="AlphaFoldDB" id="A0A650M8Q3"/>
<dbReference type="GO" id="GO:0106435">
    <property type="term" value="F:carboxylesterase activity"/>
    <property type="evidence" value="ECO:0007669"/>
    <property type="project" value="UniProtKB-EC"/>
</dbReference>
<dbReference type="Proteomes" id="UP000431451">
    <property type="component" value="Unassembled WGS sequence"/>
</dbReference>
<dbReference type="EMBL" id="CAKJVE010000004">
    <property type="protein sequence ID" value="CAG9709773.1"/>
    <property type="molecule type" value="Genomic_DNA"/>
</dbReference>
<accession>A0A650M8Q3</accession>
<evidence type="ECO:0000313" key="3">
    <source>
        <dbReference type="EMBL" id="CAG9709773.1"/>
    </source>
</evidence>
<keyword evidence="1 4" id="KW-0378">Hydrolase</keyword>
<dbReference type="InterPro" id="IPR029058">
    <property type="entry name" value="AB_hydrolase_fold"/>
</dbReference>
<evidence type="ECO:0000313" key="4">
    <source>
        <dbReference type="EMBL" id="VCT83618.1"/>
    </source>
</evidence>
<reference evidence="4 5" key="1">
    <citation type="submission" date="2018-06" db="EMBL/GenBank/DDBJ databases">
        <authorList>
            <consortium name="IHU Genomes"/>
        </authorList>
    </citation>
    <scope>NUCLEOTIDE SEQUENCE [LARGE SCALE GENOMIC DNA]</scope>
    <source>
        <strain evidence="4 5">NEC25</strain>
    </source>
</reference>
<dbReference type="InterPro" id="IPR050300">
    <property type="entry name" value="GDXG_lipolytic_enzyme"/>
</dbReference>
<reference evidence="3" key="2">
    <citation type="submission" date="2021-10" db="EMBL/GenBank/DDBJ databases">
        <authorList>
            <person name="Mesa V."/>
        </authorList>
    </citation>
    <scope>NUCLEOTIDE SEQUENCE</scope>
    <source>
        <strain evidence="3">CC3_PB</strain>
    </source>
</reference>
<dbReference type="InterPro" id="IPR013094">
    <property type="entry name" value="AB_hydrolase_3"/>
</dbReference>
<organism evidence="4 5">
    <name type="scientific">Clostridium neonatale</name>
    <dbReference type="NCBI Taxonomy" id="137838"/>
    <lineage>
        <taxon>Bacteria</taxon>
        <taxon>Bacillati</taxon>
        <taxon>Bacillota</taxon>
        <taxon>Clostridia</taxon>
        <taxon>Eubacteriales</taxon>
        <taxon>Clostridiaceae</taxon>
        <taxon>Clostridium</taxon>
    </lineage>
</organism>
<protein>
    <submittedName>
        <fullName evidence="4">Carboxylesterase NlhH</fullName>
        <ecNumber evidence="4">3.1.1.1</ecNumber>
    </submittedName>
</protein>
<proteinExistence type="predicted"/>
<dbReference type="SMR" id="A0A650M8Q3"/>
<gene>
    <name evidence="4" type="primary">nlhH</name>
    <name evidence="3" type="ORF">CNEO_44409</name>
    <name evidence="4" type="ORF">CNEONATNEC25_01215</name>
</gene>
<feature type="domain" description="Alpha/beta hydrolase fold-3" evidence="2">
    <location>
        <begin position="56"/>
        <end position="260"/>
    </location>
</feature>
<dbReference type="PANTHER" id="PTHR48081">
    <property type="entry name" value="AB HYDROLASE SUPERFAMILY PROTEIN C4A8.06C"/>
    <property type="match status" value="1"/>
</dbReference>
<dbReference type="SUPFAM" id="SSF53474">
    <property type="entry name" value="alpha/beta-Hydrolases"/>
    <property type="match status" value="1"/>
</dbReference>